<evidence type="ECO:0000256" key="3">
    <source>
        <dbReference type="ARBA" id="ARBA00022755"/>
    </source>
</evidence>
<comment type="pathway">
    <text evidence="1">Purine metabolism; IMP biosynthesis via de novo pathway; 5-amino-1-(5-phospho-D-ribosyl)imidazole-4-carboxylate from 5-amino-1-(5-phospho-D-ribosyl)imidazole (carboxylase route): step 1/1.</text>
</comment>
<dbReference type="EMBL" id="UZAJ01002851">
    <property type="protein sequence ID" value="VDO38459.1"/>
    <property type="molecule type" value="Genomic_DNA"/>
</dbReference>
<name>A0A183H917_9BILA</name>
<dbReference type="SUPFAM" id="SSF52255">
    <property type="entry name" value="N5-CAIR mutase (phosphoribosylaminoimidazole carboxylase, PurE)"/>
    <property type="match status" value="1"/>
</dbReference>
<dbReference type="AlphaFoldDB" id="A0A183H917"/>
<dbReference type="GO" id="GO:0006189">
    <property type="term" value="P:'de novo' IMP biosynthetic process"/>
    <property type="evidence" value="ECO:0007669"/>
    <property type="project" value="UniProtKB-UniPathway"/>
</dbReference>
<dbReference type="PANTHER" id="PTHR23046:SF2">
    <property type="entry name" value="PHOSPHORIBOSYLAMINOIMIDAZOLE CARBOXYLASE"/>
    <property type="match status" value="1"/>
</dbReference>
<dbReference type="PANTHER" id="PTHR23046">
    <property type="entry name" value="PHOSPHORIBOSYLAMINOIMIDAZOLE CARBOXYLASE CATALYTIC SUBUNIT"/>
    <property type="match status" value="1"/>
</dbReference>
<dbReference type="SMART" id="SM01001">
    <property type="entry name" value="AIRC"/>
    <property type="match status" value="1"/>
</dbReference>
<keyword evidence="6" id="KW-1185">Reference proteome</keyword>
<dbReference type="InterPro" id="IPR024694">
    <property type="entry name" value="PurE_prokaryotes"/>
</dbReference>
<dbReference type="InterPro" id="IPR000031">
    <property type="entry name" value="PurE_dom"/>
</dbReference>
<dbReference type="Pfam" id="PF00731">
    <property type="entry name" value="AIRC"/>
    <property type="match status" value="1"/>
</dbReference>
<evidence type="ECO:0000313" key="7">
    <source>
        <dbReference type="WBParaSite" id="OFLC_0000397801-mRNA-1"/>
    </source>
</evidence>
<reference evidence="5 6" key="2">
    <citation type="submission" date="2018-11" db="EMBL/GenBank/DDBJ databases">
        <authorList>
            <consortium name="Pathogen Informatics"/>
        </authorList>
    </citation>
    <scope>NUCLEOTIDE SEQUENCE [LARGE SCALE GENOMIC DNA]</scope>
</reference>
<dbReference type="WBParaSite" id="OFLC_0000397801-mRNA-1">
    <property type="protein sequence ID" value="OFLC_0000397801-mRNA-1"/>
    <property type="gene ID" value="OFLC_0000397801"/>
</dbReference>
<sequence>MGSQSDYSIVVYAADMLKALGISHNVFIISAIGPERLFNFAKFAQKKGYKIIIAGAGEQLIYLVW</sequence>
<protein>
    <recommendedName>
        <fullName evidence="2">phosphoribosylaminoimidazole carboxylase</fullName>
        <ecNumber evidence="2">4.1.1.21</ecNumber>
    </recommendedName>
</protein>
<dbReference type="UniPathway" id="UPA00074">
    <property type="reaction ID" value="UER00130"/>
</dbReference>
<dbReference type="Proteomes" id="UP000267606">
    <property type="component" value="Unassembled WGS sequence"/>
</dbReference>
<keyword evidence="3" id="KW-0658">Purine biosynthesis</keyword>
<accession>A0A183H917</accession>
<feature type="domain" description="PurE" evidence="4">
    <location>
        <begin position="1"/>
        <end position="64"/>
    </location>
</feature>
<reference evidence="7" key="1">
    <citation type="submission" date="2016-06" db="UniProtKB">
        <authorList>
            <consortium name="WormBaseParasite"/>
        </authorList>
    </citation>
    <scope>IDENTIFICATION</scope>
</reference>
<evidence type="ECO:0000256" key="2">
    <source>
        <dbReference type="ARBA" id="ARBA00012329"/>
    </source>
</evidence>
<evidence type="ECO:0000313" key="6">
    <source>
        <dbReference type="Proteomes" id="UP000267606"/>
    </source>
</evidence>
<evidence type="ECO:0000259" key="4">
    <source>
        <dbReference type="SMART" id="SM01001"/>
    </source>
</evidence>
<evidence type="ECO:0000256" key="1">
    <source>
        <dbReference type="ARBA" id="ARBA00004747"/>
    </source>
</evidence>
<organism evidence="7">
    <name type="scientific">Onchocerca flexuosa</name>
    <dbReference type="NCBI Taxonomy" id="387005"/>
    <lineage>
        <taxon>Eukaryota</taxon>
        <taxon>Metazoa</taxon>
        <taxon>Ecdysozoa</taxon>
        <taxon>Nematoda</taxon>
        <taxon>Chromadorea</taxon>
        <taxon>Rhabditida</taxon>
        <taxon>Spirurina</taxon>
        <taxon>Spiruromorpha</taxon>
        <taxon>Filarioidea</taxon>
        <taxon>Onchocercidae</taxon>
        <taxon>Onchocerca</taxon>
    </lineage>
</organism>
<gene>
    <name evidence="5" type="ORF">OFLC_LOCUS3978</name>
</gene>
<dbReference type="Gene3D" id="3.40.50.1970">
    <property type="match status" value="1"/>
</dbReference>
<proteinExistence type="predicted"/>
<dbReference type="GO" id="GO:0004638">
    <property type="term" value="F:phosphoribosylaminoimidazole carboxylase activity"/>
    <property type="evidence" value="ECO:0007669"/>
    <property type="project" value="UniProtKB-EC"/>
</dbReference>
<evidence type="ECO:0000313" key="5">
    <source>
        <dbReference type="EMBL" id="VDO38459.1"/>
    </source>
</evidence>
<dbReference type="EC" id="4.1.1.21" evidence="2"/>